<name>A0A383W6S0_TETOB</name>
<accession>A0A383W6S0</accession>
<dbReference type="Proteomes" id="UP000256970">
    <property type="component" value="Unassembled WGS sequence"/>
</dbReference>
<feature type="region of interest" description="Disordered" evidence="1">
    <location>
        <begin position="183"/>
        <end position="205"/>
    </location>
</feature>
<feature type="region of interest" description="Disordered" evidence="1">
    <location>
        <begin position="238"/>
        <end position="257"/>
    </location>
</feature>
<keyword evidence="3" id="KW-1185">Reference proteome</keyword>
<dbReference type="AlphaFoldDB" id="A0A383W6S0"/>
<evidence type="ECO:0000256" key="1">
    <source>
        <dbReference type="SAM" id="MobiDB-lite"/>
    </source>
</evidence>
<reference evidence="2 3" key="1">
    <citation type="submission" date="2016-10" db="EMBL/GenBank/DDBJ databases">
        <authorList>
            <person name="Cai Z."/>
        </authorList>
    </citation>
    <scope>NUCLEOTIDE SEQUENCE [LARGE SCALE GENOMIC DNA]</scope>
</reference>
<proteinExistence type="predicted"/>
<gene>
    <name evidence="2" type="ORF">BQ4739_LOCUS13267</name>
</gene>
<evidence type="ECO:0000313" key="2">
    <source>
        <dbReference type="EMBL" id="SZX73151.1"/>
    </source>
</evidence>
<feature type="compositionally biased region" description="Low complexity" evidence="1">
    <location>
        <begin position="238"/>
        <end position="253"/>
    </location>
</feature>
<sequence length="295" mass="30109">MEWQGRKQCQPNGILQQLNLMVSASADRRCPMGYLNTCGKDFCSNDELCSMQGCVQMQAANSNNAAAAAAAMWQAGESPEVLCYAARSTSAACKSDSSALQPVPCNSIGVASVPGVACFQSTLFNCAASEFREVVHTCRGLAMVADAVRDAINSSVAAHEAHVAAGANASTAAVAAAAAAADGDDGDLVEEPRRPRRQRRPELDQPLLQPVFEGLANVVSNVSKSIFNISVPPVGSQRGAALAGSSSSSSSMQAGGGSGFQLVPPAGIKNAAAGSSGRMPACLSAVGFVMLLLLA</sequence>
<dbReference type="EMBL" id="FNXT01001184">
    <property type="protein sequence ID" value="SZX73151.1"/>
    <property type="molecule type" value="Genomic_DNA"/>
</dbReference>
<evidence type="ECO:0000313" key="3">
    <source>
        <dbReference type="Proteomes" id="UP000256970"/>
    </source>
</evidence>
<organism evidence="2 3">
    <name type="scientific">Tetradesmus obliquus</name>
    <name type="common">Green alga</name>
    <name type="synonym">Acutodesmus obliquus</name>
    <dbReference type="NCBI Taxonomy" id="3088"/>
    <lineage>
        <taxon>Eukaryota</taxon>
        <taxon>Viridiplantae</taxon>
        <taxon>Chlorophyta</taxon>
        <taxon>core chlorophytes</taxon>
        <taxon>Chlorophyceae</taxon>
        <taxon>CS clade</taxon>
        <taxon>Sphaeropleales</taxon>
        <taxon>Scenedesmaceae</taxon>
        <taxon>Tetradesmus</taxon>
    </lineage>
</organism>
<protein>
    <submittedName>
        <fullName evidence="2">Uncharacterized protein</fullName>
    </submittedName>
</protein>